<evidence type="ECO:0000313" key="3">
    <source>
        <dbReference type="Proteomes" id="UP001066276"/>
    </source>
</evidence>
<dbReference type="EMBL" id="JANPWB010000004">
    <property type="protein sequence ID" value="KAJ1192332.1"/>
    <property type="molecule type" value="Genomic_DNA"/>
</dbReference>
<organism evidence="2 3">
    <name type="scientific">Pleurodeles waltl</name>
    <name type="common">Iberian ribbed newt</name>
    <dbReference type="NCBI Taxonomy" id="8319"/>
    <lineage>
        <taxon>Eukaryota</taxon>
        <taxon>Metazoa</taxon>
        <taxon>Chordata</taxon>
        <taxon>Craniata</taxon>
        <taxon>Vertebrata</taxon>
        <taxon>Euteleostomi</taxon>
        <taxon>Amphibia</taxon>
        <taxon>Batrachia</taxon>
        <taxon>Caudata</taxon>
        <taxon>Salamandroidea</taxon>
        <taxon>Salamandridae</taxon>
        <taxon>Pleurodelinae</taxon>
        <taxon>Pleurodeles</taxon>
    </lineage>
</organism>
<reference evidence="2" key="1">
    <citation type="journal article" date="2022" name="bioRxiv">
        <title>Sequencing and chromosome-scale assembly of the giantPleurodeles waltlgenome.</title>
        <authorList>
            <person name="Brown T."/>
            <person name="Elewa A."/>
            <person name="Iarovenko S."/>
            <person name="Subramanian E."/>
            <person name="Araus A.J."/>
            <person name="Petzold A."/>
            <person name="Susuki M."/>
            <person name="Suzuki K.-i.T."/>
            <person name="Hayashi T."/>
            <person name="Toyoda A."/>
            <person name="Oliveira C."/>
            <person name="Osipova E."/>
            <person name="Leigh N.D."/>
            <person name="Simon A."/>
            <person name="Yun M.H."/>
        </authorList>
    </citation>
    <scope>NUCLEOTIDE SEQUENCE</scope>
    <source>
        <strain evidence="2">20211129_DDA</strain>
        <tissue evidence="2">Liver</tissue>
    </source>
</reference>
<protein>
    <submittedName>
        <fullName evidence="2">Uncharacterized protein</fullName>
    </submittedName>
</protein>
<dbReference type="AlphaFoldDB" id="A0AAV7UXB5"/>
<keyword evidence="3" id="KW-1185">Reference proteome</keyword>
<feature type="region of interest" description="Disordered" evidence="1">
    <location>
        <begin position="112"/>
        <end position="142"/>
    </location>
</feature>
<gene>
    <name evidence="2" type="ORF">NDU88_001643</name>
</gene>
<feature type="region of interest" description="Disordered" evidence="1">
    <location>
        <begin position="34"/>
        <end position="69"/>
    </location>
</feature>
<evidence type="ECO:0000256" key="1">
    <source>
        <dbReference type="SAM" id="MobiDB-lite"/>
    </source>
</evidence>
<feature type="compositionally biased region" description="Polar residues" evidence="1">
    <location>
        <begin position="113"/>
        <end position="123"/>
    </location>
</feature>
<dbReference type="Proteomes" id="UP001066276">
    <property type="component" value="Chromosome 2_2"/>
</dbReference>
<accession>A0AAV7UXB5</accession>
<evidence type="ECO:0000313" key="2">
    <source>
        <dbReference type="EMBL" id="KAJ1192332.1"/>
    </source>
</evidence>
<proteinExistence type="predicted"/>
<comment type="caution">
    <text evidence="2">The sequence shown here is derived from an EMBL/GenBank/DDBJ whole genome shotgun (WGS) entry which is preliminary data.</text>
</comment>
<sequence length="142" mass="15201">MCQYSMRPVCSVPHYQAARPAWITTSALRSLPSPLKKGKKNTQQHPYGATPDVGGNGHRLLHPPARHSCGSAAARAPPLLHCTAPQDQVFSLSRLYPAEAARFAISMRVASGGQKSVPNGSTRGHSDCPIRSPWLQPKAGSI</sequence>
<name>A0AAV7UXB5_PLEWA</name>